<reference evidence="3 4" key="1">
    <citation type="submission" date="2015-10" db="EMBL/GenBank/DDBJ databases">
        <title>Full genome of DAOMC 229536 Phialocephala scopiformis, a fungal endophyte of spruce producing the potent anti-insectan compound rugulosin.</title>
        <authorList>
            <consortium name="DOE Joint Genome Institute"/>
            <person name="Walker A.K."/>
            <person name="Frasz S.L."/>
            <person name="Seifert K.A."/>
            <person name="Miller J.D."/>
            <person name="Mondo S.J."/>
            <person name="Labutti K."/>
            <person name="Lipzen A."/>
            <person name="Dockter R."/>
            <person name="Kennedy M."/>
            <person name="Grigoriev I.V."/>
            <person name="Spatafora J.W."/>
        </authorList>
    </citation>
    <scope>NUCLEOTIDE SEQUENCE [LARGE SCALE GENOMIC DNA]</scope>
    <source>
        <strain evidence="3 4">CBS 120377</strain>
    </source>
</reference>
<dbReference type="OrthoDB" id="194443at2759"/>
<dbReference type="KEGG" id="psco:LY89DRAFT_759536"/>
<dbReference type="Proteomes" id="UP000070700">
    <property type="component" value="Unassembled WGS sequence"/>
</dbReference>
<dbReference type="PANTHER" id="PTHR47843">
    <property type="entry name" value="BTB DOMAIN-CONTAINING PROTEIN-RELATED"/>
    <property type="match status" value="1"/>
</dbReference>
<dbReference type="STRING" id="149040.A0A194WRM2"/>
<dbReference type="RefSeq" id="XP_018065006.1">
    <property type="nucleotide sequence ID" value="XM_018221463.1"/>
</dbReference>
<dbReference type="PROSITE" id="PS50097">
    <property type="entry name" value="BTB"/>
    <property type="match status" value="1"/>
</dbReference>
<proteinExistence type="predicted"/>
<accession>A0A194WRM2</accession>
<dbReference type="AlphaFoldDB" id="A0A194WRM2"/>
<name>A0A194WRM2_MOLSC</name>
<sequence>MDPDNRDLISPGVEEDSSVPAFGSEAGDNQGVSVEEEAPELVDESSIDLTFIFAKDEAPEFENELGLDMIDIFVGPKPIHFRVHEKLLSTKSGYFRSMLDGKYKEAIERTIHMPEDSPTTFSLFLKWLYGDDLKHLDKQTTKNQALLRQRIELYAFGEKIFNDHLMNCVISSIIRICRIHEFLPSACLVEFAYNNTREASLLRAWMCRVYIHALYKEDDEDFSMYDMAKVMETVEDLRMDMITLFRAKNSESMSEKSPFLLDSCSFHHHDNEECAYADPEKGFKAFLEQIEVDAAGHPSRFRKGHPLLSRGTCF</sequence>
<evidence type="ECO:0000256" key="1">
    <source>
        <dbReference type="SAM" id="MobiDB-lite"/>
    </source>
</evidence>
<dbReference type="EMBL" id="KQ947428">
    <property type="protein sequence ID" value="KUJ10651.1"/>
    <property type="molecule type" value="Genomic_DNA"/>
</dbReference>
<organism evidence="3 4">
    <name type="scientific">Mollisia scopiformis</name>
    <name type="common">Conifer needle endophyte fungus</name>
    <name type="synonym">Phialocephala scopiformis</name>
    <dbReference type="NCBI Taxonomy" id="149040"/>
    <lineage>
        <taxon>Eukaryota</taxon>
        <taxon>Fungi</taxon>
        <taxon>Dikarya</taxon>
        <taxon>Ascomycota</taxon>
        <taxon>Pezizomycotina</taxon>
        <taxon>Leotiomycetes</taxon>
        <taxon>Helotiales</taxon>
        <taxon>Mollisiaceae</taxon>
        <taxon>Mollisia</taxon>
    </lineage>
</organism>
<dbReference type="SUPFAM" id="SSF54695">
    <property type="entry name" value="POZ domain"/>
    <property type="match status" value="1"/>
</dbReference>
<dbReference type="Pfam" id="PF00651">
    <property type="entry name" value="BTB"/>
    <property type="match status" value="1"/>
</dbReference>
<dbReference type="InterPro" id="IPR000210">
    <property type="entry name" value="BTB/POZ_dom"/>
</dbReference>
<dbReference type="CDD" id="cd18186">
    <property type="entry name" value="BTB_POZ_ZBTB_KLHL-like"/>
    <property type="match status" value="1"/>
</dbReference>
<dbReference type="InParanoid" id="A0A194WRM2"/>
<dbReference type="GeneID" id="28831189"/>
<dbReference type="PANTHER" id="PTHR47843:SF2">
    <property type="entry name" value="BTB DOMAIN-CONTAINING PROTEIN"/>
    <property type="match status" value="1"/>
</dbReference>
<dbReference type="Gene3D" id="3.30.710.10">
    <property type="entry name" value="Potassium Channel Kv1.1, Chain A"/>
    <property type="match status" value="1"/>
</dbReference>
<protein>
    <recommendedName>
        <fullName evidence="2">BTB domain-containing protein</fullName>
    </recommendedName>
</protein>
<keyword evidence="4" id="KW-1185">Reference proteome</keyword>
<evidence type="ECO:0000313" key="4">
    <source>
        <dbReference type="Proteomes" id="UP000070700"/>
    </source>
</evidence>
<evidence type="ECO:0000313" key="3">
    <source>
        <dbReference type="EMBL" id="KUJ10651.1"/>
    </source>
</evidence>
<gene>
    <name evidence="3" type="ORF">LY89DRAFT_759536</name>
</gene>
<dbReference type="InterPro" id="IPR011333">
    <property type="entry name" value="SKP1/BTB/POZ_sf"/>
</dbReference>
<evidence type="ECO:0000259" key="2">
    <source>
        <dbReference type="PROSITE" id="PS50097"/>
    </source>
</evidence>
<feature type="region of interest" description="Disordered" evidence="1">
    <location>
        <begin position="1"/>
        <end position="39"/>
    </location>
</feature>
<feature type="domain" description="BTB" evidence="2">
    <location>
        <begin position="70"/>
        <end position="137"/>
    </location>
</feature>